<dbReference type="SUPFAM" id="SSF47336">
    <property type="entry name" value="ACP-like"/>
    <property type="match status" value="1"/>
</dbReference>
<dbReference type="Pfam" id="PF02801">
    <property type="entry name" value="Ketoacyl-synt_C"/>
    <property type="match status" value="1"/>
</dbReference>
<dbReference type="EMBL" id="KT345957">
    <property type="protein sequence ID" value="ANZ22988.1"/>
    <property type="molecule type" value="Genomic_DNA"/>
</dbReference>
<evidence type="ECO:0000256" key="8">
    <source>
        <dbReference type="SAM" id="MobiDB-lite"/>
    </source>
</evidence>
<evidence type="ECO:0000256" key="6">
    <source>
        <dbReference type="ARBA" id="ARBA00023268"/>
    </source>
</evidence>
<evidence type="ECO:0000256" key="1">
    <source>
        <dbReference type="ARBA" id="ARBA00001957"/>
    </source>
</evidence>
<protein>
    <submittedName>
        <fullName evidence="11">ZinE</fullName>
    </submittedName>
</protein>
<dbReference type="PANTHER" id="PTHR43775:SF51">
    <property type="entry name" value="INACTIVE PHENOLPHTHIOCEROL SYNTHESIS POLYKETIDE SYNTHASE TYPE I PKS1-RELATED"/>
    <property type="match status" value="1"/>
</dbReference>
<dbReference type="SMART" id="SM00823">
    <property type="entry name" value="PKS_PP"/>
    <property type="match status" value="1"/>
</dbReference>
<evidence type="ECO:0000256" key="5">
    <source>
        <dbReference type="ARBA" id="ARBA00023194"/>
    </source>
</evidence>
<dbReference type="PROSITE" id="PS00012">
    <property type="entry name" value="PHOSPHOPANTETHEINE"/>
    <property type="match status" value="1"/>
</dbReference>
<dbReference type="GO" id="GO:0004315">
    <property type="term" value="F:3-oxoacyl-[acyl-carrier-protein] synthase activity"/>
    <property type="evidence" value="ECO:0007669"/>
    <property type="project" value="InterPro"/>
</dbReference>
<evidence type="ECO:0000256" key="4">
    <source>
        <dbReference type="ARBA" id="ARBA00022679"/>
    </source>
</evidence>
<proteinExistence type="predicted"/>
<keyword evidence="2" id="KW-0596">Phosphopantetheine</keyword>
<dbReference type="Pfam" id="PF16197">
    <property type="entry name" value="KAsynt_C_assoc"/>
    <property type="match status" value="1"/>
</dbReference>
<dbReference type="Gene3D" id="3.40.366.10">
    <property type="entry name" value="Malonyl-Coenzyme A Acyl Carrier Protein, domain 2"/>
    <property type="match status" value="1"/>
</dbReference>
<dbReference type="Gene3D" id="3.40.47.10">
    <property type="match status" value="1"/>
</dbReference>
<dbReference type="InterPro" id="IPR016039">
    <property type="entry name" value="Thiolase-like"/>
</dbReference>
<gene>
    <name evidence="11" type="primary">zinE</name>
</gene>
<keyword evidence="6" id="KW-0511">Multifunctional enzyme</keyword>
<dbReference type="NCBIfam" id="NF045894">
    <property type="entry name" value="PKS_plus_SDR"/>
    <property type="match status" value="1"/>
</dbReference>
<evidence type="ECO:0000259" key="10">
    <source>
        <dbReference type="PROSITE" id="PS52004"/>
    </source>
</evidence>
<reference evidence="11" key="1">
    <citation type="submission" date="2015-07" db="EMBL/GenBank/DDBJ databases">
        <title>Zincophorin - Biosynthesis in Streptomyces griseus and Antibiotic Properties.</title>
        <authorList>
            <person name="Walther E."/>
            <person name="Boldt S."/>
            <person name="Kage H."/>
            <person name="Lauterbach T."/>
            <person name="Martin K."/>
            <person name="Roth M."/>
            <person name="Hertweck C."/>
            <person name="Schmidtke M."/>
            <person name="Nett M."/>
        </authorList>
    </citation>
    <scope>NUCLEOTIDE SEQUENCE</scope>
    <source>
        <strain evidence="11">HKI0741</strain>
    </source>
</reference>
<keyword evidence="4" id="KW-0808">Transferase</keyword>
<dbReference type="Pfam" id="PF08659">
    <property type="entry name" value="KR"/>
    <property type="match status" value="1"/>
</dbReference>
<dbReference type="InterPro" id="IPR014030">
    <property type="entry name" value="Ketoacyl_synth_N"/>
</dbReference>
<dbReference type="InterPro" id="IPR014031">
    <property type="entry name" value="Ketoacyl_synth_C"/>
</dbReference>
<dbReference type="SMART" id="SM01294">
    <property type="entry name" value="PKS_PP_betabranch"/>
    <property type="match status" value="1"/>
</dbReference>
<dbReference type="FunFam" id="3.40.47.10:FF:000019">
    <property type="entry name" value="Polyketide synthase type I"/>
    <property type="match status" value="1"/>
</dbReference>
<dbReference type="Gene3D" id="1.10.1200.10">
    <property type="entry name" value="ACP-like"/>
    <property type="match status" value="1"/>
</dbReference>
<feature type="region of interest" description="Disordered" evidence="8">
    <location>
        <begin position="1"/>
        <end position="29"/>
    </location>
</feature>
<dbReference type="InterPro" id="IPR006162">
    <property type="entry name" value="Ppantetheine_attach_site"/>
</dbReference>
<dbReference type="InterPro" id="IPR036291">
    <property type="entry name" value="NAD(P)-bd_dom_sf"/>
</dbReference>
<dbReference type="PANTHER" id="PTHR43775">
    <property type="entry name" value="FATTY ACID SYNTHASE"/>
    <property type="match status" value="1"/>
</dbReference>
<dbReference type="InterPro" id="IPR041618">
    <property type="entry name" value="PKS_DE"/>
</dbReference>
<dbReference type="InterPro" id="IPR016035">
    <property type="entry name" value="Acyl_Trfase/lysoPLipase"/>
</dbReference>
<dbReference type="InterPro" id="IPR018201">
    <property type="entry name" value="Ketoacyl_synth_AS"/>
</dbReference>
<dbReference type="FunFam" id="3.40.366.10:FF:000002">
    <property type="entry name" value="Probable polyketide synthase 2"/>
    <property type="match status" value="1"/>
</dbReference>
<dbReference type="Pfam" id="PF18369">
    <property type="entry name" value="PKS_DE"/>
    <property type="match status" value="1"/>
</dbReference>
<dbReference type="InterPro" id="IPR036299">
    <property type="entry name" value="Polyketide_synth_docking_sf"/>
</dbReference>
<dbReference type="SUPFAM" id="SSF55048">
    <property type="entry name" value="Probable ACP-binding domain of malonyl-CoA ACP transacylase"/>
    <property type="match status" value="1"/>
</dbReference>
<dbReference type="SMART" id="SM00827">
    <property type="entry name" value="PKS_AT"/>
    <property type="match status" value="1"/>
</dbReference>
<dbReference type="CDD" id="cd08952">
    <property type="entry name" value="KR_1_SDR_x"/>
    <property type="match status" value="1"/>
</dbReference>
<dbReference type="InterPro" id="IPR020841">
    <property type="entry name" value="PKS_Beta-ketoAc_synthase_dom"/>
</dbReference>
<dbReference type="InterPro" id="IPR009081">
    <property type="entry name" value="PP-bd_ACP"/>
</dbReference>
<dbReference type="InterPro" id="IPR036736">
    <property type="entry name" value="ACP-like_sf"/>
</dbReference>
<dbReference type="InterPro" id="IPR020806">
    <property type="entry name" value="PKS_PP-bd"/>
</dbReference>
<dbReference type="Pfam" id="PF00698">
    <property type="entry name" value="Acyl_transf_1"/>
    <property type="match status" value="1"/>
</dbReference>
<evidence type="ECO:0000256" key="3">
    <source>
        <dbReference type="ARBA" id="ARBA00022553"/>
    </source>
</evidence>
<evidence type="ECO:0000259" key="9">
    <source>
        <dbReference type="PROSITE" id="PS50075"/>
    </source>
</evidence>
<name>A0A1L2FNM4_STRGR</name>
<dbReference type="Pfam" id="PF00109">
    <property type="entry name" value="ketoacyl-synt"/>
    <property type="match status" value="1"/>
</dbReference>
<dbReference type="PROSITE" id="PS50075">
    <property type="entry name" value="CARRIER"/>
    <property type="match status" value="1"/>
</dbReference>
<dbReference type="GO" id="GO:0033068">
    <property type="term" value="P:macrolide biosynthetic process"/>
    <property type="evidence" value="ECO:0007669"/>
    <property type="project" value="UniProtKB-ARBA"/>
</dbReference>
<dbReference type="Pfam" id="PF08990">
    <property type="entry name" value="Docking"/>
    <property type="match status" value="1"/>
</dbReference>
<dbReference type="SMART" id="SM00825">
    <property type="entry name" value="PKS_KS"/>
    <property type="match status" value="1"/>
</dbReference>
<keyword evidence="7" id="KW-0012">Acyltransferase</keyword>
<dbReference type="InterPro" id="IPR014043">
    <property type="entry name" value="Acyl_transferase_dom"/>
</dbReference>
<dbReference type="SUPFAM" id="SSF101173">
    <property type="entry name" value="Docking domain B of the erythromycin polyketide synthase (DEBS)"/>
    <property type="match status" value="1"/>
</dbReference>
<accession>A0A1L2FNM4</accession>
<feature type="region of interest" description="Disordered" evidence="8">
    <location>
        <begin position="488"/>
        <end position="513"/>
    </location>
</feature>
<dbReference type="SUPFAM" id="SSF53901">
    <property type="entry name" value="Thiolase-like"/>
    <property type="match status" value="1"/>
</dbReference>
<dbReference type="PROSITE" id="PS52004">
    <property type="entry name" value="KS3_2"/>
    <property type="match status" value="1"/>
</dbReference>
<feature type="compositionally biased region" description="Polar residues" evidence="8">
    <location>
        <begin position="18"/>
        <end position="27"/>
    </location>
</feature>
<evidence type="ECO:0000256" key="7">
    <source>
        <dbReference type="ARBA" id="ARBA00023315"/>
    </source>
</evidence>
<dbReference type="Gene3D" id="6.10.140.1830">
    <property type="match status" value="1"/>
</dbReference>
<dbReference type="Gene3D" id="3.40.50.720">
    <property type="entry name" value="NAD(P)-binding Rossmann-like Domain"/>
    <property type="match status" value="1"/>
</dbReference>
<feature type="domain" description="Ketosynthase family 3 (KS3)" evidence="10">
    <location>
        <begin position="58"/>
        <end position="484"/>
    </location>
</feature>
<feature type="domain" description="Carrier" evidence="9">
    <location>
        <begin position="1532"/>
        <end position="1607"/>
    </location>
</feature>
<dbReference type="InterPro" id="IPR032821">
    <property type="entry name" value="PKS_assoc"/>
</dbReference>
<dbReference type="InterPro" id="IPR050091">
    <property type="entry name" value="PKS_NRPS_Biosynth_Enz"/>
</dbReference>
<dbReference type="GO" id="GO:0004312">
    <property type="term" value="F:fatty acid synthase activity"/>
    <property type="evidence" value="ECO:0007669"/>
    <property type="project" value="TreeGrafter"/>
</dbReference>
<comment type="cofactor">
    <cofactor evidence="1">
        <name>pantetheine 4'-phosphate</name>
        <dbReference type="ChEBI" id="CHEBI:47942"/>
    </cofactor>
</comment>
<dbReference type="GO" id="GO:0006633">
    <property type="term" value="P:fatty acid biosynthetic process"/>
    <property type="evidence" value="ECO:0007669"/>
    <property type="project" value="InterPro"/>
</dbReference>
<dbReference type="Pfam" id="PF00550">
    <property type="entry name" value="PP-binding"/>
    <property type="match status" value="1"/>
</dbReference>
<dbReference type="FunFam" id="1.10.1200.10:FF:000007">
    <property type="entry name" value="Probable polyketide synthase pks17"/>
    <property type="match status" value="1"/>
</dbReference>
<dbReference type="SUPFAM" id="SSF52151">
    <property type="entry name" value="FabD/lysophospholipase-like"/>
    <property type="match status" value="1"/>
</dbReference>
<organism evidence="11">
    <name type="scientific">Streptomyces griseus</name>
    <dbReference type="NCBI Taxonomy" id="1911"/>
    <lineage>
        <taxon>Bacteria</taxon>
        <taxon>Bacillati</taxon>
        <taxon>Actinomycetota</taxon>
        <taxon>Actinomycetes</taxon>
        <taxon>Kitasatosporales</taxon>
        <taxon>Streptomycetaceae</taxon>
        <taxon>Streptomyces</taxon>
    </lineage>
</organism>
<keyword evidence="5" id="KW-0045">Antibiotic biosynthesis</keyword>
<dbReference type="OMA" id="AHMGVGT"/>
<dbReference type="InterPro" id="IPR016036">
    <property type="entry name" value="Malonyl_transacylase_ACP-bd"/>
</dbReference>
<dbReference type="InterPro" id="IPR013968">
    <property type="entry name" value="PKS_KR"/>
</dbReference>
<sequence length="1690" mass="178349">MTETHPAPQRPERLTGEPTMSNTSTPADEQKLLDYLRKVTTDLQQTQQRLREAESRDHEPIAVVAMACRFPGGVRDPEDLWRLVSGGGDAISAFPADRGWDLAALHDSDADREGTTYVTQGGFLDGADRFDPGLFGISPREALAMDPQQRLVLETAWEVFERGGIDPLSLRGQSVGTFVGANPLDYRSGLTTVPEGFEGHLLTGGAASVVSGRIAYAFGLEGPAVTLDTACSSSLVALHLAVQALRRGECELAVAGGVAVMSTPAEFVGFSRQRGLSADGRCRAFSEDADGMGLGEGVGLLLVERLADARRNGHEVLAVVRGSAINQDGASNGLTAPSSPAQARVIEAALEDARLAPDQIDAVEAHGTGTKLGDPIEAQALLATYGRNRPRERPLWIGSLKSNVGHAQAAAGVGGVIKTIQAIRHGVLPRTLHTARLTSEVDWSDGSVAPLTENLPWPDRDRPRRAGVSAFGMSGTNAHVILEQPDPAESTAPAAAPAGGTGDEQAATGETASARGRALAWAVSGATEAALRDQAARLHTFLGDRPATDPAAVARSLATGRAALDHRAVVVGGSPDALLEGLAALTTTTGGNVTATGAAVATGSVREGAARPVFVFPGQGAQWSGMALALADAEPAFAASLRACATALRPHVDWDLLTELGGPLDRVDIVQPASWAVMVSLAELWRAHGVEPAAVVGHSQGEIAAAVVAGALSLEDGALVVARRSRVIGRSLAGLGGMASLALGREDAEERLRPWADRLGVAAVNGSRATVVSGDPDAIAELVAGCEADGVRARVVPVDYASHSPQVEAVRDELLAELAGITPRSSRVPFHSTVDARALDTTALDAAYWVRNLRGTVEFAQVTRQLVDAGHTLFVEAAAHPVLSLAIEETAGPDVVTVSSLRRDDGGHDRFLTSLGEAFTHGATVDWTPAHPGTGTTPLPTYAFQHKRYWLEPQPVAHSAAPPADRAEARFWEAVERGDLSAVTETLRLADGAGLPELLPALGAWRRNRHEQATVDAWRYKTAWRPLAPASTAPALAGTWLLVVPEDHVAVPFVDATLRGLEAAGADAHLLPVAAADADRGKLAARLHEAVGDGRDLTGVLSLWSLDGSPLPGSPTLSTATLGTLALLQALADTDLTAPLWCVTRGGVATDDITPAEPVPAELWGMGRVAALENARLWGGLVDLAPDTDDATAVTEITAALRRTDAEDQIAVRGGRPLGRRMVRDLAADRTPARDYRPRGTVLITGGTGALGKLLARWLARNGAEHLVLTSRRGPDAPGADALEAELTGLGVRVTIAGCDIADHDELAALVTRVEADGPPVTAVVHTAAHIDLGPLLETTVEEFESAYHAKIRGARNLDRVFEGHDLDAFVLYSSIAAFWGSGLHGSYAAANAHLDALAQQRRARGQTAASLAWGVWRPVDIQESYAAERMAISERAQAQGLPFLEPDLGIEAFRQAVDHDDVNVALANIEWDRFVSLFTMARPTRLLDDLPEARAALERIAESEKRTTDDAEESHTLREKLSALTAEEADRHLLDLVREHAAAALGHDGPGEVLPARAFRDLGFESLTAVELRNRLSRATGLRLPAGLVFDHPTPAAVAVLLRAELLDDGPATTEALHAQLDRLETVLARLDTDPADRAPVTARLRALLDRWTADEGAQDDGPASVAEHLESASDEEMFEFIRREFGRS</sequence>
<dbReference type="SMART" id="SM00822">
    <property type="entry name" value="PKS_KR"/>
    <property type="match status" value="1"/>
</dbReference>
<feature type="compositionally biased region" description="Low complexity" evidence="8">
    <location>
        <begin position="488"/>
        <end position="498"/>
    </location>
</feature>
<dbReference type="GO" id="GO:0031177">
    <property type="term" value="F:phosphopantetheine binding"/>
    <property type="evidence" value="ECO:0007669"/>
    <property type="project" value="InterPro"/>
</dbReference>
<dbReference type="PROSITE" id="PS00606">
    <property type="entry name" value="KS3_1"/>
    <property type="match status" value="1"/>
</dbReference>
<dbReference type="InterPro" id="IPR057326">
    <property type="entry name" value="KR_dom"/>
</dbReference>
<evidence type="ECO:0000313" key="11">
    <source>
        <dbReference type="EMBL" id="ANZ22988.1"/>
    </source>
</evidence>
<evidence type="ECO:0000256" key="2">
    <source>
        <dbReference type="ARBA" id="ARBA00022450"/>
    </source>
</evidence>
<dbReference type="InterPro" id="IPR015083">
    <property type="entry name" value="NorB/c/GfsB-D-like_docking"/>
</dbReference>
<dbReference type="Gene3D" id="3.30.70.3290">
    <property type="match status" value="1"/>
</dbReference>
<keyword evidence="3" id="KW-0597">Phosphoprotein</keyword>
<dbReference type="CDD" id="cd00833">
    <property type="entry name" value="PKS"/>
    <property type="match status" value="1"/>
</dbReference>
<dbReference type="InterPro" id="IPR001227">
    <property type="entry name" value="Ac_transferase_dom_sf"/>
</dbReference>
<dbReference type="SUPFAM" id="SSF51735">
    <property type="entry name" value="NAD(P)-binding Rossmann-fold domains"/>
    <property type="match status" value="2"/>
</dbReference>